<dbReference type="EMBL" id="ML178815">
    <property type="protein sequence ID" value="TFL06410.1"/>
    <property type="molecule type" value="Genomic_DNA"/>
</dbReference>
<organism evidence="8 9">
    <name type="scientific">Pterulicium gracile</name>
    <dbReference type="NCBI Taxonomy" id="1884261"/>
    <lineage>
        <taxon>Eukaryota</taxon>
        <taxon>Fungi</taxon>
        <taxon>Dikarya</taxon>
        <taxon>Basidiomycota</taxon>
        <taxon>Agaricomycotina</taxon>
        <taxon>Agaricomycetes</taxon>
        <taxon>Agaricomycetidae</taxon>
        <taxon>Agaricales</taxon>
        <taxon>Pleurotineae</taxon>
        <taxon>Pterulaceae</taxon>
        <taxon>Pterulicium</taxon>
    </lineage>
</organism>
<dbReference type="Gene3D" id="2.60.220.10">
    <property type="entry name" value="Polysaccharide lyase family 8-like, C-terminal"/>
    <property type="match status" value="1"/>
</dbReference>
<evidence type="ECO:0000256" key="3">
    <source>
        <dbReference type="ARBA" id="ARBA00023239"/>
    </source>
</evidence>
<dbReference type="Pfam" id="PF08124">
    <property type="entry name" value="Lyase_8_N"/>
    <property type="match status" value="1"/>
</dbReference>
<evidence type="ECO:0000259" key="6">
    <source>
        <dbReference type="Pfam" id="PF02884"/>
    </source>
</evidence>
<evidence type="ECO:0000256" key="1">
    <source>
        <dbReference type="ARBA" id="ARBA00006699"/>
    </source>
</evidence>
<dbReference type="Gene3D" id="1.50.10.100">
    <property type="entry name" value="Chondroitin AC/alginate lyase"/>
    <property type="match status" value="1"/>
</dbReference>
<dbReference type="GO" id="GO:0005975">
    <property type="term" value="P:carbohydrate metabolic process"/>
    <property type="evidence" value="ECO:0007669"/>
    <property type="project" value="InterPro"/>
</dbReference>
<keyword evidence="3 8" id="KW-0456">Lyase</keyword>
<proteinExistence type="inferred from homology"/>
<feature type="domain" description="Polysaccharide lyase family 8 C-terminal" evidence="6">
    <location>
        <begin position="647"/>
        <end position="716"/>
    </location>
</feature>
<dbReference type="InterPro" id="IPR011013">
    <property type="entry name" value="Gal_mutarotase_sf_dom"/>
</dbReference>
<gene>
    <name evidence="8" type="ORF">BDV98DRAFT_559366</name>
</gene>
<dbReference type="SUPFAM" id="SSF48230">
    <property type="entry name" value="Chondroitin AC/alginate lyase"/>
    <property type="match status" value="1"/>
</dbReference>
<evidence type="ECO:0000256" key="4">
    <source>
        <dbReference type="SAM" id="SignalP"/>
    </source>
</evidence>
<evidence type="ECO:0000313" key="8">
    <source>
        <dbReference type="EMBL" id="TFL06410.1"/>
    </source>
</evidence>
<reference evidence="8 9" key="1">
    <citation type="journal article" date="2019" name="Nat. Ecol. Evol.">
        <title>Megaphylogeny resolves global patterns of mushroom evolution.</title>
        <authorList>
            <person name="Varga T."/>
            <person name="Krizsan K."/>
            <person name="Foldi C."/>
            <person name="Dima B."/>
            <person name="Sanchez-Garcia M."/>
            <person name="Sanchez-Ramirez S."/>
            <person name="Szollosi G.J."/>
            <person name="Szarkandi J.G."/>
            <person name="Papp V."/>
            <person name="Albert L."/>
            <person name="Andreopoulos W."/>
            <person name="Angelini C."/>
            <person name="Antonin V."/>
            <person name="Barry K.W."/>
            <person name="Bougher N.L."/>
            <person name="Buchanan P."/>
            <person name="Buyck B."/>
            <person name="Bense V."/>
            <person name="Catcheside P."/>
            <person name="Chovatia M."/>
            <person name="Cooper J."/>
            <person name="Damon W."/>
            <person name="Desjardin D."/>
            <person name="Finy P."/>
            <person name="Geml J."/>
            <person name="Haridas S."/>
            <person name="Hughes K."/>
            <person name="Justo A."/>
            <person name="Karasinski D."/>
            <person name="Kautmanova I."/>
            <person name="Kiss B."/>
            <person name="Kocsube S."/>
            <person name="Kotiranta H."/>
            <person name="LaButti K.M."/>
            <person name="Lechner B.E."/>
            <person name="Liimatainen K."/>
            <person name="Lipzen A."/>
            <person name="Lukacs Z."/>
            <person name="Mihaltcheva S."/>
            <person name="Morgado L.N."/>
            <person name="Niskanen T."/>
            <person name="Noordeloos M.E."/>
            <person name="Ohm R.A."/>
            <person name="Ortiz-Santana B."/>
            <person name="Ovrebo C."/>
            <person name="Racz N."/>
            <person name="Riley R."/>
            <person name="Savchenko A."/>
            <person name="Shiryaev A."/>
            <person name="Soop K."/>
            <person name="Spirin V."/>
            <person name="Szebenyi C."/>
            <person name="Tomsovsky M."/>
            <person name="Tulloss R.E."/>
            <person name="Uehling J."/>
            <person name="Grigoriev I.V."/>
            <person name="Vagvolgyi C."/>
            <person name="Papp T."/>
            <person name="Martin F.M."/>
            <person name="Miettinen O."/>
            <person name="Hibbett D.S."/>
            <person name="Nagy L.G."/>
        </authorList>
    </citation>
    <scope>NUCLEOTIDE SEQUENCE [LARGE SCALE GENOMIC DNA]</scope>
    <source>
        <strain evidence="8 9">CBS 309.79</strain>
    </source>
</reference>
<dbReference type="InterPro" id="IPR008929">
    <property type="entry name" value="Chondroitin_lyas"/>
</dbReference>
<evidence type="ECO:0000259" key="5">
    <source>
        <dbReference type="Pfam" id="PF02278"/>
    </source>
</evidence>
<evidence type="ECO:0000313" key="9">
    <source>
        <dbReference type="Proteomes" id="UP000305067"/>
    </source>
</evidence>
<dbReference type="GO" id="GO:0016837">
    <property type="term" value="F:carbon-oxygen lyase activity, acting on polysaccharides"/>
    <property type="evidence" value="ECO:0007669"/>
    <property type="project" value="UniProtKB-ARBA"/>
</dbReference>
<dbReference type="InterPro" id="IPR011071">
    <property type="entry name" value="Lyase_8-like_C"/>
</dbReference>
<dbReference type="InterPro" id="IPR012970">
    <property type="entry name" value="Lyase_8_alpha_N"/>
</dbReference>
<evidence type="ECO:0000259" key="7">
    <source>
        <dbReference type="Pfam" id="PF08124"/>
    </source>
</evidence>
<dbReference type="InterPro" id="IPR014718">
    <property type="entry name" value="GH-type_carb-bd"/>
</dbReference>
<dbReference type="PANTHER" id="PTHR38481">
    <property type="entry name" value="HYALURONATE LYASE"/>
    <property type="match status" value="1"/>
</dbReference>
<feature type="chain" id="PRO_5022918182" evidence="4">
    <location>
        <begin position="24"/>
        <end position="758"/>
    </location>
</feature>
<accession>A0A5C3R015</accession>
<evidence type="ECO:0000256" key="2">
    <source>
        <dbReference type="ARBA" id="ARBA00022729"/>
    </source>
</evidence>
<keyword evidence="9" id="KW-1185">Reference proteome</keyword>
<dbReference type="GO" id="GO:0005576">
    <property type="term" value="C:extracellular region"/>
    <property type="evidence" value="ECO:0007669"/>
    <property type="project" value="InterPro"/>
</dbReference>
<dbReference type="PANTHER" id="PTHR38481:SF1">
    <property type="entry name" value="HYALURONATE LYASE"/>
    <property type="match status" value="1"/>
</dbReference>
<dbReference type="Pfam" id="PF02278">
    <property type="entry name" value="Lyase_8"/>
    <property type="match status" value="1"/>
</dbReference>
<dbReference type="InterPro" id="IPR003159">
    <property type="entry name" value="Lyase_8_central_dom"/>
</dbReference>
<feature type="domain" description="Polysaccharide lyase 8 N-terminal alpha-helical" evidence="7">
    <location>
        <begin position="57"/>
        <end position="305"/>
    </location>
</feature>
<dbReference type="OrthoDB" id="5980780at2759"/>
<dbReference type="Gene3D" id="2.70.98.10">
    <property type="match status" value="1"/>
</dbReference>
<dbReference type="SUPFAM" id="SSF74650">
    <property type="entry name" value="Galactose mutarotase-like"/>
    <property type="match status" value="1"/>
</dbReference>
<dbReference type="InterPro" id="IPR004103">
    <property type="entry name" value="Lyase_8_C"/>
</dbReference>
<keyword evidence="2 4" id="KW-0732">Signal</keyword>
<feature type="domain" description="Polysaccharide lyase family 8 central" evidence="5">
    <location>
        <begin position="381"/>
        <end position="629"/>
    </location>
</feature>
<dbReference type="AlphaFoldDB" id="A0A5C3R015"/>
<sequence length="758" mass="82606">MKCSLNFGVLAAAFFAIKGSVASIDVVRSRQVQAILDGITGVATIPTWLSGLDADGKWADDDVNYTAGCDAQTGSWPAQQHWRRISTFAGAWHGGVRNAAQYERNATIRDAISRSMDYWFQNDFTNPDCLDKGGKDACPCGTPGFWNKNWFANIILVPEWVGKICLLLGDDLSRTELGNCTKITGRTYNTFLTGIDNVSRITGANTLDIASIGIDGSLVSSNVTQLQDAFDRVHGEVRFFNETKADGIRVDGSFGQHQGILYNGNYGKDYANAFLSLELSAAQTEFEADPTTRHAFETLIDAYRWMSYGNALTNVVHWDFSTIGRMLVLPVQDNQATQNLKTNLSQIRLLGESWKSDVLLDTYQALNASVAHANAGSTVGNRMFFANDYMVHRGANYVTSLKMHSARTTNNECTNSQNPFGFHTSDGVVYTRVTGDEYQDITAAWDWNLIPGITVDYDAMPLTCAQVRQRSTQAFVGGASNGRFGVAAQRYSNPTTGTLSWQKAWFFLPDDVQRVMVADPESTTDAPVFSVLDQRRRSGSVYVDEELVDMSGNFSTPDTLFHGGVGYSFPSRKITGGSPTLSIQLEQKTGDWATIGTSKAPPTPVDMFTAWLHHTDIDTPLEYTVYPAVASAASLKSKVKATKLRTISNNEVASAVEDASNHILMMVFWEAGAVTIPSSNFQAPVTIHSDGAASLIIDTKQWRVTVADPSQTLDTLKLKVKLGFGRPPPGWGWSRTKAASVLFPGGGLAGSSVVVDLA</sequence>
<dbReference type="Pfam" id="PF02884">
    <property type="entry name" value="Lyase_8_C"/>
    <property type="match status" value="1"/>
</dbReference>
<dbReference type="GO" id="GO:0030246">
    <property type="term" value="F:carbohydrate binding"/>
    <property type="evidence" value="ECO:0007669"/>
    <property type="project" value="InterPro"/>
</dbReference>
<protein>
    <submittedName>
        <fullName evidence="8">Polysaccharide lyase family 8 protein</fullName>
    </submittedName>
</protein>
<dbReference type="InterPro" id="IPR038970">
    <property type="entry name" value="Lyase_8"/>
</dbReference>
<dbReference type="SUPFAM" id="SSF49863">
    <property type="entry name" value="Hyaluronate lyase-like, C-terminal domain"/>
    <property type="match status" value="1"/>
</dbReference>
<dbReference type="Proteomes" id="UP000305067">
    <property type="component" value="Unassembled WGS sequence"/>
</dbReference>
<feature type="signal peptide" evidence="4">
    <location>
        <begin position="1"/>
        <end position="23"/>
    </location>
</feature>
<name>A0A5C3R015_9AGAR</name>
<comment type="similarity">
    <text evidence="1">Belongs to the polysaccharide lyase 8 family.</text>
</comment>